<dbReference type="Gene3D" id="3.30.700.10">
    <property type="entry name" value="Glycoprotein, Type 4 Pilin"/>
    <property type="match status" value="1"/>
</dbReference>
<dbReference type="Proteomes" id="UP000244441">
    <property type="component" value="Chromosome"/>
</dbReference>
<keyword evidence="1" id="KW-0812">Transmembrane</keyword>
<dbReference type="KEGG" id="cate:C2869_21475"/>
<dbReference type="NCBIfam" id="TIGR02532">
    <property type="entry name" value="IV_pilin_GFxxxE"/>
    <property type="match status" value="1"/>
</dbReference>
<evidence type="ECO:0000313" key="2">
    <source>
        <dbReference type="EMBL" id="AWB68811.1"/>
    </source>
</evidence>
<keyword evidence="3" id="KW-1185">Reference proteome</keyword>
<accession>A0A2S0VX75</accession>
<proteinExistence type="predicted"/>
<reference evidence="2 3" key="1">
    <citation type="submission" date="2018-01" db="EMBL/GenBank/DDBJ databases">
        <title>Genome sequence of a Cantenovulum-like bacteria.</title>
        <authorList>
            <person name="Tan W.R."/>
            <person name="Lau N.-S."/>
            <person name="Go F."/>
            <person name="Amirul A.-A.A."/>
        </authorList>
    </citation>
    <scope>NUCLEOTIDE SEQUENCE [LARGE SCALE GENOMIC DNA]</scope>
    <source>
        <strain evidence="2 3">CCB-QB4</strain>
    </source>
</reference>
<protein>
    <recommendedName>
        <fullName evidence="4">MSHA pilin protein MshC</fullName>
    </recommendedName>
</protein>
<feature type="transmembrane region" description="Helical" evidence="1">
    <location>
        <begin position="21"/>
        <end position="41"/>
    </location>
</feature>
<gene>
    <name evidence="2" type="ORF">C2869_21475</name>
</gene>
<name>A0A2S0VX75_9ALTE</name>
<dbReference type="InterPro" id="IPR045584">
    <property type="entry name" value="Pilin-like"/>
</dbReference>
<keyword evidence="1" id="KW-0472">Membrane</keyword>
<evidence type="ECO:0000256" key="1">
    <source>
        <dbReference type="SAM" id="Phobius"/>
    </source>
</evidence>
<dbReference type="AlphaFoldDB" id="A0A2S0VX75"/>
<evidence type="ECO:0000313" key="3">
    <source>
        <dbReference type="Proteomes" id="UP000244441"/>
    </source>
</evidence>
<dbReference type="InterPro" id="IPR012902">
    <property type="entry name" value="N_methyl_site"/>
</dbReference>
<dbReference type="SUPFAM" id="SSF54523">
    <property type="entry name" value="Pili subunits"/>
    <property type="match status" value="1"/>
</dbReference>
<organism evidence="2 3">
    <name type="scientific">Saccharobesus litoralis</name>
    <dbReference type="NCBI Taxonomy" id="2172099"/>
    <lineage>
        <taxon>Bacteria</taxon>
        <taxon>Pseudomonadati</taxon>
        <taxon>Pseudomonadota</taxon>
        <taxon>Gammaproteobacteria</taxon>
        <taxon>Alteromonadales</taxon>
        <taxon>Alteromonadaceae</taxon>
        <taxon>Saccharobesus</taxon>
    </lineage>
</organism>
<dbReference type="EMBL" id="CP026604">
    <property type="protein sequence ID" value="AWB68811.1"/>
    <property type="molecule type" value="Genomic_DNA"/>
</dbReference>
<sequence>MRAFLFVKFEMLKPLNFKVGFTLLELMIVILVLGVLAATVLPKSFDNSGVDGRVFQQQLISLLRLQQTKAMQQTDHNCHRVFFTSSRFGVTFNGSGNEDCTETSLPNDYSQVSAGYNVSHYGLSASDVSNSSASISLSAGFTNAIYFNSSGCPVSSAGASCSTSDVLVTISDLETYSLCIESQGYIHEGACY</sequence>
<evidence type="ECO:0008006" key="4">
    <source>
        <dbReference type="Google" id="ProtNLM"/>
    </source>
</evidence>
<keyword evidence="1" id="KW-1133">Transmembrane helix</keyword>